<evidence type="ECO:0000313" key="1">
    <source>
        <dbReference type="EMBL" id="PJZ94520.1"/>
    </source>
</evidence>
<proteinExistence type="predicted"/>
<accession>A0A2N0BD81</accession>
<accession>A0A2N0BK92</accession>
<organism evidence="1">
    <name type="scientific">Leptospira ellisii</name>
    <dbReference type="NCBI Taxonomy" id="2023197"/>
    <lineage>
        <taxon>Bacteria</taxon>
        <taxon>Pseudomonadati</taxon>
        <taxon>Spirochaetota</taxon>
        <taxon>Spirochaetia</taxon>
        <taxon>Leptospirales</taxon>
        <taxon>Leptospiraceae</taxon>
        <taxon>Leptospira</taxon>
    </lineage>
</organism>
<sequence length="59" mass="7064">MEKERSHSHKQFSARDGFLKTNRWEKSPFTIKIGNGEGKISEFISLNPECYRHLKRRTR</sequence>
<dbReference type="AlphaFoldDB" id="A0A2N0BD81"/>
<name>A0A2N0BD81_9LEPT</name>
<reference evidence="1" key="1">
    <citation type="submission" date="2017-07" db="EMBL/GenBank/DDBJ databases">
        <title>Leptospira spp. isolated from tropical soils.</title>
        <authorList>
            <person name="Thibeaux R."/>
            <person name="Iraola G."/>
            <person name="Ferres I."/>
            <person name="Bierque E."/>
            <person name="Girault D."/>
            <person name="Soupe-Gilbert M.-E."/>
            <person name="Picardeau M."/>
            <person name="Goarant C."/>
        </authorList>
    </citation>
    <scope>NUCLEOTIDE SEQUENCE [LARGE SCALE GENOMIC DNA]</scope>
    <source>
        <strain evidence="1">ATI7-C-A5</strain>
    </source>
</reference>
<gene>
    <name evidence="1" type="ORF">CH379_02205</name>
</gene>
<comment type="caution">
    <text evidence="1">The sequence shown here is derived from an EMBL/GenBank/DDBJ whole genome shotgun (WGS) entry which is preliminary data.</text>
</comment>
<protein>
    <submittedName>
        <fullName evidence="1">Uncharacterized protein</fullName>
    </submittedName>
</protein>
<dbReference type="EMBL" id="NPEF01000012">
    <property type="protein sequence ID" value="PJZ94520.1"/>
    <property type="molecule type" value="Genomic_DNA"/>
</dbReference>